<organism evidence="9 10">
    <name type="scientific">Schleiferilactobacillus perolens DSM 12744</name>
    <dbReference type="NCBI Taxonomy" id="1423792"/>
    <lineage>
        <taxon>Bacteria</taxon>
        <taxon>Bacillati</taxon>
        <taxon>Bacillota</taxon>
        <taxon>Bacilli</taxon>
        <taxon>Lactobacillales</taxon>
        <taxon>Lactobacillaceae</taxon>
        <taxon>Schleiferilactobacillus</taxon>
    </lineage>
</organism>
<accession>A0A0R1N3J3</accession>
<feature type="transmembrane region" description="Helical" evidence="7">
    <location>
        <begin position="74"/>
        <end position="91"/>
    </location>
</feature>
<name>A0A0R1N3J3_9LACO</name>
<dbReference type="PANTHER" id="PTHR43124">
    <property type="entry name" value="PURINE EFFLUX PUMP PBUE"/>
    <property type="match status" value="1"/>
</dbReference>
<evidence type="ECO:0000256" key="2">
    <source>
        <dbReference type="ARBA" id="ARBA00022448"/>
    </source>
</evidence>
<proteinExistence type="predicted"/>
<keyword evidence="5 7" id="KW-1133">Transmembrane helix</keyword>
<dbReference type="RefSeq" id="WP_057817700.1">
    <property type="nucleotide sequence ID" value="NZ_AZEC01000001.1"/>
</dbReference>
<evidence type="ECO:0000313" key="10">
    <source>
        <dbReference type="Proteomes" id="UP000051330"/>
    </source>
</evidence>
<evidence type="ECO:0000313" key="9">
    <source>
        <dbReference type="EMBL" id="KRL14736.1"/>
    </source>
</evidence>
<evidence type="ECO:0000256" key="6">
    <source>
        <dbReference type="ARBA" id="ARBA00023136"/>
    </source>
</evidence>
<evidence type="ECO:0000256" key="4">
    <source>
        <dbReference type="ARBA" id="ARBA00022692"/>
    </source>
</evidence>
<comment type="caution">
    <text evidence="9">The sequence shown here is derived from an EMBL/GenBank/DDBJ whole genome shotgun (WGS) entry which is preliminary data.</text>
</comment>
<feature type="transmembrane region" description="Helical" evidence="7">
    <location>
        <begin position="133"/>
        <end position="157"/>
    </location>
</feature>
<reference evidence="9 10" key="1">
    <citation type="journal article" date="2015" name="Genome Announc.">
        <title>Expanding the biotechnology potential of lactobacilli through comparative genomics of 213 strains and associated genera.</title>
        <authorList>
            <person name="Sun Z."/>
            <person name="Harris H.M."/>
            <person name="McCann A."/>
            <person name="Guo C."/>
            <person name="Argimon S."/>
            <person name="Zhang W."/>
            <person name="Yang X."/>
            <person name="Jeffery I.B."/>
            <person name="Cooney J.C."/>
            <person name="Kagawa T.F."/>
            <person name="Liu W."/>
            <person name="Song Y."/>
            <person name="Salvetti E."/>
            <person name="Wrobel A."/>
            <person name="Rasinkangas P."/>
            <person name="Parkhill J."/>
            <person name="Rea M.C."/>
            <person name="O'Sullivan O."/>
            <person name="Ritari J."/>
            <person name="Douillard F.P."/>
            <person name="Paul Ross R."/>
            <person name="Yang R."/>
            <person name="Briner A.E."/>
            <person name="Felis G.E."/>
            <person name="de Vos W.M."/>
            <person name="Barrangou R."/>
            <person name="Klaenhammer T.R."/>
            <person name="Caufield P.W."/>
            <person name="Cui Y."/>
            <person name="Zhang H."/>
            <person name="O'Toole P.W."/>
        </authorList>
    </citation>
    <scope>NUCLEOTIDE SEQUENCE [LARGE SCALE GENOMIC DNA]</scope>
    <source>
        <strain evidence="9 10">DSM 12744</strain>
    </source>
</reference>
<feature type="transmembrane region" description="Helical" evidence="7">
    <location>
        <begin position="202"/>
        <end position="219"/>
    </location>
</feature>
<keyword evidence="6 7" id="KW-0472">Membrane</keyword>
<evidence type="ECO:0000256" key="1">
    <source>
        <dbReference type="ARBA" id="ARBA00004651"/>
    </source>
</evidence>
<dbReference type="PANTHER" id="PTHR43124:SF3">
    <property type="entry name" value="CHLORAMPHENICOL EFFLUX PUMP RV0191"/>
    <property type="match status" value="1"/>
</dbReference>
<dbReference type="EMBL" id="AZEC01000001">
    <property type="protein sequence ID" value="KRL14736.1"/>
    <property type="molecule type" value="Genomic_DNA"/>
</dbReference>
<dbReference type="GO" id="GO:0022857">
    <property type="term" value="F:transmembrane transporter activity"/>
    <property type="evidence" value="ECO:0007669"/>
    <property type="project" value="InterPro"/>
</dbReference>
<keyword evidence="10" id="KW-1185">Reference proteome</keyword>
<dbReference type="STRING" id="1423792.FD09_GL000395"/>
<comment type="subcellular location">
    <subcellularLocation>
        <location evidence="1">Cell membrane</location>
        <topology evidence="1">Multi-pass membrane protein</topology>
    </subcellularLocation>
</comment>
<dbReference type="Pfam" id="PF07690">
    <property type="entry name" value="MFS_1"/>
    <property type="match status" value="1"/>
</dbReference>
<dbReference type="AlphaFoldDB" id="A0A0R1N3J3"/>
<feature type="transmembrane region" description="Helical" evidence="7">
    <location>
        <begin position="265"/>
        <end position="282"/>
    </location>
</feature>
<feature type="transmembrane region" description="Helical" evidence="7">
    <location>
        <begin position="288"/>
        <end position="309"/>
    </location>
</feature>
<sequence length="398" mass="42956">MKSKTWLTTASILSISLVGGVATIITGILPQMEQEFASVSTTMVEWLVTAANISALVTLLLNPLLTKRFGIKKVVVVGLWAAALTGTIPAFTHSYGLVLGSRLFLGLGLGLFSPHAIGLIAHTYHGELRARLLGYQTGLGALGIAIFLALAGLVVTVNWRGVFLLYLLLGGVAALAMRALPEPATIQYTDKEELHKLPFSRWLLVGLAFVTYLLIWGVQLKLPRLFIEHAFGNAELANWTLSAMNMGGLIAGLTFGRVHQHLHQYTLTLGYAGAALSVVALLTTKNPAVAVAAAVFFNFIYSYTGPYLVYRSQLDLPTGQIDAMSSWLTMATIISAFFAPPVWNLLGLIGPGAVTDNVLLWIAGVLGLIAITVTVVFRRQARPILETTMQDNRKRPHP</sequence>
<dbReference type="Proteomes" id="UP000051330">
    <property type="component" value="Unassembled WGS sequence"/>
</dbReference>
<keyword evidence="4 7" id="KW-0812">Transmembrane</keyword>
<dbReference type="OrthoDB" id="1650550at2"/>
<feature type="transmembrane region" description="Helical" evidence="7">
    <location>
        <begin position="103"/>
        <end position="121"/>
    </location>
</feature>
<evidence type="ECO:0000259" key="8">
    <source>
        <dbReference type="PROSITE" id="PS50850"/>
    </source>
</evidence>
<feature type="transmembrane region" description="Helical" evidence="7">
    <location>
        <begin position="163"/>
        <end position="181"/>
    </location>
</feature>
<feature type="transmembrane region" description="Helical" evidence="7">
    <location>
        <begin position="321"/>
        <end position="338"/>
    </location>
</feature>
<protein>
    <submittedName>
        <fullName evidence="9">Transport protein</fullName>
    </submittedName>
</protein>
<keyword evidence="2" id="KW-0813">Transport</keyword>
<evidence type="ECO:0000256" key="5">
    <source>
        <dbReference type="ARBA" id="ARBA00022989"/>
    </source>
</evidence>
<dbReference type="PATRIC" id="fig|1423792.3.peg.397"/>
<evidence type="ECO:0000256" key="3">
    <source>
        <dbReference type="ARBA" id="ARBA00022475"/>
    </source>
</evidence>
<gene>
    <name evidence="9" type="ORF">FD09_GL000395</name>
</gene>
<dbReference type="InterPro" id="IPR020846">
    <property type="entry name" value="MFS_dom"/>
</dbReference>
<feature type="transmembrane region" description="Helical" evidence="7">
    <location>
        <begin position="46"/>
        <end position="65"/>
    </location>
</feature>
<dbReference type="InterPro" id="IPR011701">
    <property type="entry name" value="MFS"/>
</dbReference>
<dbReference type="SUPFAM" id="SSF103473">
    <property type="entry name" value="MFS general substrate transporter"/>
    <property type="match status" value="1"/>
</dbReference>
<feature type="domain" description="Major facilitator superfamily (MFS) profile" evidence="8">
    <location>
        <begin position="7"/>
        <end position="382"/>
    </location>
</feature>
<dbReference type="InterPro" id="IPR036259">
    <property type="entry name" value="MFS_trans_sf"/>
</dbReference>
<dbReference type="PROSITE" id="PS50850">
    <property type="entry name" value="MFS"/>
    <property type="match status" value="1"/>
</dbReference>
<evidence type="ECO:0000256" key="7">
    <source>
        <dbReference type="SAM" id="Phobius"/>
    </source>
</evidence>
<feature type="transmembrane region" description="Helical" evidence="7">
    <location>
        <begin position="358"/>
        <end position="377"/>
    </location>
</feature>
<feature type="transmembrane region" description="Helical" evidence="7">
    <location>
        <begin position="239"/>
        <end position="258"/>
    </location>
</feature>
<keyword evidence="3" id="KW-1003">Cell membrane</keyword>
<dbReference type="InterPro" id="IPR050189">
    <property type="entry name" value="MFS_Efflux_Transporters"/>
</dbReference>
<dbReference type="GO" id="GO:0005886">
    <property type="term" value="C:plasma membrane"/>
    <property type="evidence" value="ECO:0007669"/>
    <property type="project" value="UniProtKB-SubCell"/>
</dbReference>
<dbReference type="Gene3D" id="1.20.1250.20">
    <property type="entry name" value="MFS general substrate transporter like domains"/>
    <property type="match status" value="1"/>
</dbReference>